<dbReference type="EMBL" id="JAUHJS010000009">
    <property type="protein sequence ID" value="MDN4166898.1"/>
    <property type="molecule type" value="Genomic_DNA"/>
</dbReference>
<organism evidence="2 3">
    <name type="scientific">Shiella aurantiaca</name>
    <dbReference type="NCBI Taxonomy" id="3058365"/>
    <lineage>
        <taxon>Bacteria</taxon>
        <taxon>Pseudomonadati</taxon>
        <taxon>Bacteroidota</taxon>
        <taxon>Cytophagia</taxon>
        <taxon>Cytophagales</taxon>
        <taxon>Shiellaceae</taxon>
        <taxon>Shiella</taxon>
    </lineage>
</organism>
<keyword evidence="3" id="KW-1185">Reference proteome</keyword>
<gene>
    <name evidence="2" type="ORF">QWY31_15410</name>
</gene>
<proteinExistence type="predicted"/>
<evidence type="ECO:0000313" key="2">
    <source>
        <dbReference type="EMBL" id="MDN4166898.1"/>
    </source>
</evidence>
<evidence type="ECO:0000313" key="3">
    <source>
        <dbReference type="Proteomes" id="UP001168552"/>
    </source>
</evidence>
<protein>
    <recommendedName>
        <fullName evidence="4">Transcriptional regulator</fullName>
    </recommendedName>
</protein>
<comment type="caution">
    <text evidence="2">The sequence shown here is derived from an EMBL/GenBank/DDBJ whole genome shotgun (WGS) entry which is preliminary data.</text>
</comment>
<evidence type="ECO:0008006" key="4">
    <source>
        <dbReference type="Google" id="ProtNLM"/>
    </source>
</evidence>
<sequence>MKTPRLILFLFLFLLCSFSSWAQRKEKPVSEVIVQPYRYEAPLEEGDDDFFVVSAKEEGVLLFREAQVRPQEGFRSWEFTLLDTTLNVKWKHLMALDINLILNGYEYIDGKLYLLYQKSQYKLYEYQFVVMDLYTRDTTQHTFKNALPLVLTEFFVKKNVAILGGTVNYRSVVMLFDFATNKQKVVPGFYNNRSELLQIKVDQYDSAFDVLVTERLANRYTLSTKTYSIQGDLLQNIILEPKNGMHLLFGSTTAFENDARLIAGTYSPKPGNYSRGIFISRINRKAEQDFTFINYADLKNFFTYMRAGRQERVKERIERRKIKGKRIRFNYRLMVHDVLKMDDTYVMLAEAYYPVYTNPSTLAYSGIANTSGLIFDGYRYTHAVLIGFNEKGEVLWDNSFEINDIKTFTLRKFVQVALDGEKTVLLYVYDDVIRSKIVMGNEVLEGKTFNPVALKFESDEVKRDGSDLNGLEAWYDNTFYAYGVQRIKNLSQSGVELNRRVFYLNKVIYK</sequence>
<feature type="signal peptide" evidence="1">
    <location>
        <begin position="1"/>
        <end position="22"/>
    </location>
</feature>
<name>A0ABT8F944_9BACT</name>
<keyword evidence="1" id="KW-0732">Signal</keyword>
<reference evidence="2" key="1">
    <citation type="submission" date="2023-06" db="EMBL/GenBank/DDBJ databases">
        <title>Cytophagales bacterium Strain LB-30, isolated from soil.</title>
        <authorList>
            <person name="Liu B."/>
        </authorList>
    </citation>
    <scope>NUCLEOTIDE SEQUENCE</scope>
    <source>
        <strain evidence="2">LB-30</strain>
    </source>
</reference>
<dbReference type="RefSeq" id="WP_320005437.1">
    <property type="nucleotide sequence ID" value="NZ_JAUHJS010000009.1"/>
</dbReference>
<evidence type="ECO:0000256" key="1">
    <source>
        <dbReference type="SAM" id="SignalP"/>
    </source>
</evidence>
<dbReference type="Proteomes" id="UP001168552">
    <property type="component" value="Unassembled WGS sequence"/>
</dbReference>
<feature type="chain" id="PRO_5045841626" description="Transcriptional regulator" evidence="1">
    <location>
        <begin position="23"/>
        <end position="510"/>
    </location>
</feature>
<accession>A0ABT8F944</accession>